<dbReference type="Proteomes" id="UP000240638">
    <property type="component" value="Unassembled WGS sequence"/>
</dbReference>
<dbReference type="EMBL" id="PYUC01000002">
    <property type="protein sequence ID" value="PTB21904.1"/>
    <property type="molecule type" value="Genomic_DNA"/>
</dbReference>
<dbReference type="PANTHER" id="PTHR12788">
    <property type="entry name" value="PROTEIN-TYROSINE SULFOTRANSFERASE 2"/>
    <property type="match status" value="1"/>
</dbReference>
<proteinExistence type="predicted"/>
<dbReference type="InterPro" id="IPR026634">
    <property type="entry name" value="TPST-like"/>
</dbReference>
<dbReference type="Gene3D" id="3.40.50.300">
    <property type="entry name" value="P-loop containing nucleotide triphosphate hydrolases"/>
    <property type="match status" value="1"/>
</dbReference>
<organism evidence="2 3">
    <name type="scientific">Trinickia symbiotica</name>
    <dbReference type="NCBI Taxonomy" id="863227"/>
    <lineage>
        <taxon>Bacteria</taxon>
        <taxon>Pseudomonadati</taxon>
        <taxon>Pseudomonadota</taxon>
        <taxon>Betaproteobacteria</taxon>
        <taxon>Burkholderiales</taxon>
        <taxon>Burkholderiaceae</taxon>
        <taxon>Trinickia</taxon>
    </lineage>
</organism>
<dbReference type="PANTHER" id="PTHR12788:SF10">
    <property type="entry name" value="PROTEIN-TYROSINE SULFOTRANSFERASE"/>
    <property type="match status" value="1"/>
</dbReference>
<comment type="caution">
    <text evidence="2">The sequence shown here is derived from an EMBL/GenBank/DDBJ whole genome shotgun (WGS) entry which is preliminary data.</text>
</comment>
<protein>
    <submittedName>
        <fullName evidence="2">Sulfotransferase family protein</fullName>
    </submittedName>
</protein>
<dbReference type="GO" id="GO:0008476">
    <property type="term" value="F:protein-tyrosine sulfotransferase activity"/>
    <property type="evidence" value="ECO:0007669"/>
    <property type="project" value="InterPro"/>
</dbReference>
<dbReference type="AlphaFoldDB" id="A0A2T3XZF4"/>
<dbReference type="InterPro" id="IPR027417">
    <property type="entry name" value="P-loop_NTPase"/>
</dbReference>
<sequence length="281" mass="31221">MQSCPLFIIGAPRSGTTFLCSTLNVHPSIHLTNECRIFALLKQMIEVDSRRGDLLTPSYLQRFERFSRRTLGAWVERFYREELGVSTPIWGDKHPPYADPTILSARTGAVAHLPTSGSCLRLIRETLPQARFIHLHRHPAHVAKSMVRKHWIGSVEDGVRVWAQYVSEIVEFFGELPDGQALTFSYRDLIESPQTTATRIGHFLDLADVSPIVDFLARQRELPTPFSEPVTDIADLYAIPAANRDDERLLQLAGPGAIHLGYAAASKAPLDHPPAAGLGAL</sequence>
<dbReference type="Pfam" id="PF13469">
    <property type="entry name" value="Sulfotransfer_3"/>
    <property type="match status" value="1"/>
</dbReference>
<reference evidence="2 3" key="1">
    <citation type="submission" date="2018-03" db="EMBL/GenBank/DDBJ databases">
        <title>Whole genome analyses suggest that Burkholderia sensu lato contains two further novel genera in the rhizoxinica-symbiotica group Mycetohabitans gen. nov., and Trinickia gen. nov.: implications for the evolution of diazotrophy and nodulation in the Burkholderiaceae.</title>
        <authorList>
            <person name="Estrada De Los Santos P."/>
            <person name="Palmer M."/>
            <person name="Chavez-Ramirez B."/>
            <person name="Steenkamp E.T."/>
            <person name="Hirsch A.M."/>
            <person name="Manyaka P."/>
            <person name="Maluk M."/>
            <person name="Lafos M."/>
            <person name="Crook M."/>
            <person name="Gross E."/>
            <person name="Simon M.F."/>
            <person name="Bueno Dos Reis Junior F."/>
            <person name="Poole P.S."/>
            <person name="Venter S.N."/>
            <person name="James E.K."/>
        </authorList>
    </citation>
    <scope>NUCLEOTIDE SEQUENCE [LARGE SCALE GENOMIC DNA]</scope>
    <source>
        <strain evidence="2 3">JPY-366</strain>
    </source>
</reference>
<keyword evidence="1 2" id="KW-0808">Transferase</keyword>
<accession>A0A2T3XZF4</accession>
<name>A0A2T3XZF4_9BURK</name>
<gene>
    <name evidence="2" type="ORF">C9I57_04550</name>
</gene>
<evidence type="ECO:0000256" key="1">
    <source>
        <dbReference type="ARBA" id="ARBA00022679"/>
    </source>
</evidence>
<evidence type="ECO:0000313" key="3">
    <source>
        <dbReference type="Proteomes" id="UP000240638"/>
    </source>
</evidence>
<dbReference type="RefSeq" id="WP_107149460.1">
    <property type="nucleotide sequence ID" value="NZ_PYUC01000002.1"/>
</dbReference>
<dbReference type="SUPFAM" id="SSF52540">
    <property type="entry name" value="P-loop containing nucleoside triphosphate hydrolases"/>
    <property type="match status" value="1"/>
</dbReference>
<evidence type="ECO:0000313" key="2">
    <source>
        <dbReference type="EMBL" id="PTB21904.1"/>
    </source>
</evidence>